<dbReference type="RefSeq" id="WP_145434911.1">
    <property type="nucleotide sequence ID" value="NZ_CP036339.1"/>
</dbReference>
<dbReference type="GO" id="GO:0008757">
    <property type="term" value="F:S-adenosylmethionine-dependent methyltransferase activity"/>
    <property type="evidence" value="ECO:0007669"/>
    <property type="project" value="InterPro"/>
</dbReference>
<dbReference type="InterPro" id="IPR029063">
    <property type="entry name" value="SAM-dependent_MTases_sf"/>
</dbReference>
<dbReference type="PANTHER" id="PTHR43861">
    <property type="entry name" value="TRANS-ACONITATE 2-METHYLTRANSFERASE-RELATED"/>
    <property type="match status" value="1"/>
</dbReference>
<dbReference type="EMBL" id="CP036339">
    <property type="protein sequence ID" value="QDT75231.1"/>
    <property type="molecule type" value="Genomic_DNA"/>
</dbReference>
<sequence length="214" mass="23930">MSIKDAYTRWSETYDVDPNRTRDLDAEVTREWLGGRRFRSILEIGCGTGKNTAFLTTVADRVTAVDFSPGMLQQAEAKAEASGFADRVEFGAVDVAKPWPFAAAQYDLLVCNLVLEHIADLRFVFAEATRCLLPRGEFFACELHPFRQYEGTVANFSRNGETTTVAAFVHHLSAFWQAAAASGFALTRFDERWHGDDAGRPPRLAAFLLRLRSE</sequence>
<dbReference type="Gene3D" id="3.40.50.150">
    <property type="entry name" value="Vaccinia Virus protein VP39"/>
    <property type="match status" value="1"/>
</dbReference>
<gene>
    <name evidence="2" type="primary">rebM_1</name>
    <name evidence="2" type="ORF">I41_44410</name>
</gene>
<proteinExistence type="predicted"/>
<dbReference type="SUPFAM" id="SSF53335">
    <property type="entry name" value="S-adenosyl-L-methionine-dependent methyltransferases"/>
    <property type="match status" value="1"/>
</dbReference>
<dbReference type="InterPro" id="IPR013216">
    <property type="entry name" value="Methyltransf_11"/>
</dbReference>
<dbReference type="AlphaFoldDB" id="A0A517U3N3"/>
<keyword evidence="2" id="KW-0489">Methyltransferase</keyword>
<dbReference type="KEGG" id="llh:I41_44410"/>
<evidence type="ECO:0000313" key="3">
    <source>
        <dbReference type="Proteomes" id="UP000317909"/>
    </source>
</evidence>
<organism evidence="2 3">
    <name type="scientific">Lacipirellula limnantheis</name>
    <dbReference type="NCBI Taxonomy" id="2528024"/>
    <lineage>
        <taxon>Bacteria</taxon>
        <taxon>Pseudomonadati</taxon>
        <taxon>Planctomycetota</taxon>
        <taxon>Planctomycetia</taxon>
        <taxon>Pirellulales</taxon>
        <taxon>Lacipirellulaceae</taxon>
        <taxon>Lacipirellula</taxon>
    </lineage>
</organism>
<dbReference type="Proteomes" id="UP000317909">
    <property type="component" value="Chromosome"/>
</dbReference>
<dbReference type="Pfam" id="PF08241">
    <property type="entry name" value="Methyltransf_11"/>
    <property type="match status" value="1"/>
</dbReference>
<dbReference type="PANTHER" id="PTHR43861:SF1">
    <property type="entry name" value="TRANS-ACONITATE 2-METHYLTRANSFERASE"/>
    <property type="match status" value="1"/>
</dbReference>
<dbReference type="OrthoDB" id="278023at2"/>
<dbReference type="EC" id="2.1.1.164" evidence="2"/>
<keyword evidence="3" id="KW-1185">Reference proteome</keyword>
<dbReference type="CDD" id="cd02440">
    <property type="entry name" value="AdoMet_MTases"/>
    <property type="match status" value="1"/>
</dbReference>
<accession>A0A517U3N3</accession>
<reference evidence="2 3" key="1">
    <citation type="submission" date="2019-02" db="EMBL/GenBank/DDBJ databases">
        <title>Deep-cultivation of Planctomycetes and their phenomic and genomic characterization uncovers novel biology.</title>
        <authorList>
            <person name="Wiegand S."/>
            <person name="Jogler M."/>
            <person name="Boedeker C."/>
            <person name="Pinto D."/>
            <person name="Vollmers J."/>
            <person name="Rivas-Marin E."/>
            <person name="Kohn T."/>
            <person name="Peeters S.H."/>
            <person name="Heuer A."/>
            <person name="Rast P."/>
            <person name="Oberbeckmann S."/>
            <person name="Bunk B."/>
            <person name="Jeske O."/>
            <person name="Meyerdierks A."/>
            <person name="Storesund J.E."/>
            <person name="Kallscheuer N."/>
            <person name="Luecker S."/>
            <person name="Lage O.M."/>
            <person name="Pohl T."/>
            <person name="Merkel B.J."/>
            <person name="Hornburger P."/>
            <person name="Mueller R.-W."/>
            <person name="Bruemmer F."/>
            <person name="Labrenz M."/>
            <person name="Spormann A.M."/>
            <person name="Op den Camp H."/>
            <person name="Overmann J."/>
            <person name="Amann R."/>
            <person name="Jetten M.S.M."/>
            <person name="Mascher T."/>
            <person name="Medema M.H."/>
            <person name="Devos D.P."/>
            <person name="Kaster A.-K."/>
            <person name="Ovreas L."/>
            <person name="Rohde M."/>
            <person name="Galperin M.Y."/>
            <person name="Jogler C."/>
        </authorList>
    </citation>
    <scope>NUCLEOTIDE SEQUENCE [LARGE SCALE GENOMIC DNA]</scope>
    <source>
        <strain evidence="2 3">I41</strain>
    </source>
</reference>
<dbReference type="GO" id="GO:0032259">
    <property type="term" value="P:methylation"/>
    <property type="evidence" value="ECO:0007669"/>
    <property type="project" value="UniProtKB-KW"/>
</dbReference>
<evidence type="ECO:0000259" key="1">
    <source>
        <dbReference type="Pfam" id="PF08241"/>
    </source>
</evidence>
<keyword evidence="2" id="KW-0808">Transferase</keyword>
<protein>
    <submittedName>
        <fullName evidence="2">Demethylrebeccamycin-D-glucose O-methyltransferase</fullName>
        <ecNumber evidence="2">2.1.1.164</ecNumber>
    </submittedName>
</protein>
<name>A0A517U3N3_9BACT</name>
<dbReference type="GO" id="GO:0102082">
    <property type="term" value="F:demethylrebeccamycin--D-glucose O-methyltransferase activity"/>
    <property type="evidence" value="ECO:0007669"/>
    <property type="project" value="UniProtKB-EC"/>
</dbReference>
<feature type="domain" description="Methyltransferase type 11" evidence="1">
    <location>
        <begin position="42"/>
        <end position="139"/>
    </location>
</feature>
<evidence type="ECO:0000313" key="2">
    <source>
        <dbReference type="EMBL" id="QDT75231.1"/>
    </source>
</evidence>